<sequence>MSEIAINLSLQEAQYEIDLSGTAAQFASLVNRVNHLTKYSPDVLSLRYKPSAYPTAMRQLWLEQVDQSNGLITVQVNDIILKLLGNSQAFYKLTVFLESLSNLRPGEHFHLDWFSNEDLLAPTTASMSFIFSMEID</sequence>
<dbReference type="Proteomes" id="UP000298284">
    <property type="component" value="Unassembled WGS sequence"/>
</dbReference>
<proteinExistence type="predicted"/>
<accession>A0A4Z0MKQ6</accession>
<protein>
    <submittedName>
        <fullName evidence="1">Uncharacterized protein</fullName>
    </submittedName>
</protein>
<organism evidence="1 2">
    <name type="scientific">Hymenobacter wooponensis</name>
    <dbReference type="NCBI Taxonomy" id="1525360"/>
    <lineage>
        <taxon>Bacteria</taxon>
        <taxon>Pseudomonadati</taxon>
        <taxon>Bacteroidota</taxon>
        <taxon>Cytophagia</taxon>
        <taxon>Cytophagales</taxon>
        <taxon>Hymenobacteraceae</taxon>
        <taxon>Hymenobacter</taxon>
    </lineage>
</organism>
<dbReference type="OrthoDB" id="885540at2"/>
<evidence type="ECO:0000313" key="1">
    <source>
        <dbReference type="EMBL" id="TGD79765.1"/>
    </source>
</evidence>
<keyword evidence="2" id="KW-1185">Reference proteome</keyword>
<gene>
    <name evidence="1" type="ORF">EU557_16265</name>
</gene>
<reference evidence="1 2" key="1">
    <citation type="submission" date="2019-04" db="EMBL/GenBank/DDBJ databases">
        <authorList>
            <person name="Feng G."/>
            <person name="Zhang J."/>
            <person name="Zhu H."/>
        </authorList>
    </citation>
    <scope>NUCLEOTIDE SEQUENCE [LARGE SCALE GENOMIC DNA]</scope>
    <source>
        <strain evidence="1 2">JCM 19491</strain>
    </source>
</reference>
<dbReference type="EMBL" id="SRKZ01000004">
    <property type="protein sequence ID" value="TGD79765.1"/>
    <property type="molecule type" value="Genomic_DNA"/>
</dbReference>
<evidence type="ECO:0000313" key="2">
    <source>
        <dbReference type="Proteomes" id="UP000298284"/>
    </source>
</evidence>
<name>A0A4Z0MKQ6_9BACT</name>
<dbReference type="AlphaFoldDB" id="A0A4Z0MKQ6"/>
<dbReference type="RefSeq" id="WP_135531510.1">
    <property type="nucleotide sequence ID" value="NZ_SRKZ01000004.1"/>
</dbReference>
<comment type="caution">
    <text evidence="1">The sequence shown here is derived from an EMBL/GenBank/DDBJ whole genome shotgun (WGS) entry which is preliminary data.</text>
</comment>